<dbReference type="EMBL" id="MG765279">
    <property type="protein sequence ID" value="AUV60085.1"/>
    <property type="molecule type" value="Genomic_DNA"/>
</dbReference>
<dbReference type="InterPro" id="IPR004843">
    <property type="entry name" value="Calcineurin-like_PHP"/>
</dbReference>
<evidence type="ECO:0000259" key="2">
    <source>
        <dbReference type="Pfam" id="PF00149"/>
    </source>
</evidence>
<accession>A0A2K9VD08</accession>
<evidence type="ECO:0000256" key="1">
    <source>
        <dbReference type="SAM" id="MobiDB-lite"/>
    </source>
</evidence>
<dbReference type="KEGG" id="vg:54988866"/>
<dbReference type="InterPro" id="IPR029052">
    <property type="entry name" value="Metallo-depent_PP-like"/>
</dbReference>
<organism evidence="3 4">
    <name type="scientific">Lactobacillus phage Semele</name>
    <dbReference type="NCBI Taxonomy" id="2079433"/>
    <lineage>
        <taxon>Viruses</taxon>
        <taxon>Duplodnaviria</taxon>
        <taxon>Heunggongvirae</taxon>
        <taxon>Uroviricota</taxon>
        <taxon>Caudoviricetes</taxon>
        <taxon>Herelleviridae</taxon>
        <taxon>Harbinvirus</taxon>
        <taxon>Harbinvirus semele</taxon>
    </lineage>
</organism>
<dbReference type="GeneID" id="54988866"/>
<feature type="region of interest" description="Disordered" evidence="1">
    <location>
        <begin position="1"/>
        <end position="21"/>
    </location>
</feature>
<dbReference type="Proteomes" id="UP000240377">
    <property type="component" value="Segment"/>
</dbReference>
<dbReference type="Gene3D" id="3.60.21.10">
    <property type="match status" value="1"/>
</dbReference>
<evidence type="ECO:0000313" key="4">
    <source>
        <dbReference type="Proteomes" id="UP000240377"/>
    </source>
</evidence>
<evidence type="ECO:0000313" key="3">
    <source>
        <dbReference type="EMBL" id="AUV60085.1"/>
    </source>
</evidence>
<reference evidence="3" key="1">
    <citation type="submission" date="2018-01" db="EMBL/GenBank/DDBJ databases">
        <title>Lactobacillus phages that infect wine-derived L. plantarum strains.</title>
        <authorList>
            <person name="Kyrkou I."/>
            <person name="Hestbjerg Hansen L."/>
        </authorList>
    </citation>
    <scope>NUCLEOTIDE SEQUENCE [LARGE SCALE GENOMIC DNA]</scope>
</reference>
<dbReference type="GO" id="GO:0016787">
    <property type="term" value="F:hydrolase activity"/>
    <property type="evidence" value="ECO:0007669"/>
    <property type="project" value="InterPro"/>
</dbReference>
<dbReference type="RefSeq" id="YP_009798404.1">
    <property type="nucleotide sequence ID" value="NC_047926.1"/>
</dbReference>
<protein>
    <recommendedName>
        <fullName evidence="2">Calcineurin-like phosphoesterase domain-containing protein</fullName>
    </recommendedName>
</protein>
<feature type="domain" description="Calcineurin-like phosphoesterase" evidence="2">
    <location>
        <begin position="166"/>
        <end position="375"/>
    </location>
</feature>
<name>A0A2K9VD08_9CAUD</name>
<sequence length="499" mass="54950">MADYSELKNKFKTGDIPSGSDYGELIQLAGDAKDKADSSVTDNHDGTITVNEKKYKPVEDNHDGTITVNGKQYKPVEDNNDNTITVNGSTFAPVKDNQNGTITVNTQTYEPVKKSDYVNDKQDFVVKSQLSIPQTSFMDIGTIPGGMKAGIEDFVSRIDNTKFNMLWLSDSHYENLIDPTVIGSYQYGGRYALNHAAIAEYISNYVDVVIAGGDNTNGIDDDLQHSISDSYLYSSRLIVSPTDSDKFLLLGNHDDGSPIAAQNISVYPDMVMTNSDFENAFMTNDLNFGEVRNNGSLYFYKDYPDSKIRVIGLNSLDIPYTMTNHDGTSKYTRWLDYAYNQEQLDWVANTALKVPSGYGVIFCTHVPLTHGYSPISKVSYHNFDVFENLMNLFSKGLDSSLASPSGTPDEFKVNINASFSSQGPRDIIGIYGGHVHSESMSKLANFTQLIFLADVNNASQNIGTINELGMAVIQVDVSTKKVSVLGLGRSTDRSYTYGG</sequence>
<dbReference type="Pfam" id="PF00149">
    <property type="entry name" value="Metallophos"/>
    <property type="match status" value="1"/>
</dbReference>
<dbReference type="SUPFAM" id="SSF56300">
    <property type="entry name" value="Metallo-dependent phosphatases"/>
    <property type="match status" value="1"/>
</dbReference>
<keyword evidence="4" id="KW-1185">Reference proteome</keyword>
<feature type="compositionally biased region" description="Basic and acidic residues" evidence="1">
    <location>
        <begin position="1"/>
        <end position="13"/>
    </location>
</feature>
<proteinExistence type="predicted"/>